<dbReference type="Proteomes" id="UP000295511">
    <property type="component" value="Unassembled WGS sequence"/>
</dbReference>
<feature type="transmembrane region" description="Helical" evidence="7">
    <location>
        <begin position="9"/>
        <end position="34"/>
    </location>
</feature>
<feature type="transmembrane region" description="Helical" evidence="7">
    <location>
        <begin position="67"/>
        <end position="91"/>
    </location>
</feature>
<name>A0A4R5KBT5_9MICC</name>
<keyword evidence="10" id="KW-1185">Reference proteome</keyword>
<evidence type="ECO:0000313" key="9">
    <source>
        <dbReference type="EMBL" id="TDF92679.1"/>
    </source>
</evidence>
<dbReference type="SUPFAM" id="SSF161098">
    <property type="entry name" value="MetI-like"/>
    <property type="match status" value="1"/>
</dbReference>
<evidence type="ECO:0000256" key="6">
    <source>
        <dbReference type="ARBA" id="ARBA00023136"/>
    </source>
</evidence>
<proteinExistence type="inferred from homology"/>
<dbReference type="InterPro" id="IPR000515">
    <property type="entry name" value="MetI-like"/>
</dbReference>
<feature type="transmembrane region" description="Helical" evidence="7">
    <location>
        <begin position="180"/>
        <end position="205"/>
    </location>
</feature>
<comment type="caution">
    <text evidence="9">The sequence shown here is derived from an EMBL/GenBank/DDBJ whole genome shotgun (WGS) entry which is preliminary data.</text>
</comment>
<organism evidence="9 10">
    <name type="scientific">Arthrobacter terricola</name>
    <dbReference type="NCBI Taxonomy" id="2547396"/>
    <lineage>
        <taxon>Bacteria</taxon>
        <taxon>Bacillati</taxon>
        <taxon>Actinomycetota</taxon>
        <taxon>Actinomycetes</taxon>
        <taxon>Micrococcales</taxon>
        <taxon>Micrococcaceae</taxon>
        <taxon>Arthrobacter</taxon>
    </lineage>
</organism>
<feature type="transmembrane region" description="Helical" evidence="7">
    <location>
        <begin position="139"/>
        <end position="159"/>
    </location>
</feature>
<dbReference type="Gene3D" id="1.10.3720.10">
    <property type="entry name" value="MetI-like"/>
    <property type="match status" value="1"/>
</dbReference>
<keyword evidence="4 7" id="KW-0812">Transmembrane</keyword>
<comment type="similarity">
    <text evidence="7">Belongs to the binding-protein-dependent transport system permease family.</text>
</comment>
<dbReference type="PANTHER" id="PTHR43744:SF3">
    <property type="entry name" value="LACTOSE TRANSPORT SYSTEM PERMEASE PROTEIN LACG"/>
    <property type="match status" value="1"/>
</dbReference>
<dbReference type="EMBL" id="SMRU01000022">
    <property type="protein sequence ID" value="TDF92679.1"/>
    <property type="molecule type" value="Genomic_DNA"/>
</dbReference>
<dbReference type="AlphaFoldDB" id="A0A4R5KBT5"/>
<dbReference type="CDD" id="cd06261">
    <property type="entry name" value="TM_PBP2"/>
    <property type="match status" value="1"/>
</dbReference>
<dbReference type="RefSeq" id="WP_133205547.1">
    <property type="nucleotide sequence ID" value="NZ_SMRU01000022.1"/>
</dbReference>
<dbReference type="Pfam" id="PF00528">
    <property type="entry name" value="BPD_transp_1"/>
    <property type="match status" value="1"/>
</dbReference>
<comment type="subcellular location">
    <subcellularLocation>
        <location evidence="1 7">Cell membrane</location>
        <topology evidence="1 7">Multi-pass membrane protein</topology>
    </subcellularLocation>
</comment>
<evidence type="ECO:0000256" key="7">
    <source>
        <dbReference type="RuleBase" id="RU363032"/>
    </source>
</evidence>
<feature type="transmembrane region" description="Helical" evidence="7">
    <location>
        <begin position="103"/>
        <end position="127"/>
    </location>
</feature>
<feature type="domain" description="ABC transmembrane type-1" evidence="8">
    <location>
        <begin position="68"/>
        <end position="259"/>
    </location>
</feature>
<keyword evidence="6 7" id="KW-0472">Membrane</keyword>
<feature type="transmembrane region" description="Helical" evidence="7">
    <location>
        <begin position="238"/>
        <end position="259"/>
    </location>
</feature>
<dbReference type="PANTHER" id="PTHR43744">
    <property type="entry name" value="ABC TRANSPORTER PERMEASE PROTEIN MG189-RELATED-RELATED"/>
    <property type="match status" value="1"/>
</dbReference>
<accession>A0A4R5KBT5</accession>
<dbReference type="PROSITE" id="PS50928">
    <property type="entry name" value="ABC_TM1"/>
    <property type="match status" value="1"/>
</dbReference>
<evidence type="ECO:0000256" key="5">
    <source>
        <dbReference type="ARBA" id="ARBA00022989"/>
    </source>
</evidence>
<keyword evidence="3" id="KW-1003">Cell membrane</keyword>
<keyword evidence="2 7" id="KW-0813">Transport</keyword>
<protein>
    <submittedName>
        <fullName evidence="9">Carbohydrate ABC transporter permease</fullName>
    </submittedName>
</protein>
<dbReference type="InterPro" id="IPR035906">
    <property type="entry name" value="MetI-like_sf"/>
</dbReference>
<evidence type="ECO:0000313" key="10">
    <source>
        <dbReference type="Proteomes" id="UP000295511"/>
    </source>
</evidence>
<evidence type="ECO:0000259" key="8">
    <source>
        <dbReference type="PROSITE" id="PS50928"/>
    </source>
</evidence>
<gene>
    <name evidence="9" type="ORF">E1809_17670</name>
</gene>
<dbReference type="OrthoDB" id="3521657at2"/>
<dbReference type="GO" id="GO:0005886">
    <property type="term" value="C:plasma membrane"/>
    <property type="evidence" value="ECO:0007669"/>
    <property type="project" value="UniProtKB-SubCell"/>
</dbReference>
<keyword evidence="5 7" id="KW-1133">Transmembrane helix</keyword>
<evidence type="ECO:0000256" key="4">
    <source>
        <dbReference type="ARBA" id="ARBA00022692"/>
    </source>
</evidence>
<evidence type="ECO:0000256" key="1">
    <source>
        <dbReference type="ARBA" id="ARBA00004651"/>
    </source>
</evidence>
<sequence length="273" mass="30173">MNRYSWRTFILEAVMVLVGVLFFLPVYILVNLALKRPDDPSSPLAPVTDLTFQNFSDAWNQANLGQALLTSAFVTVFSVLVIVAISALAAYPLARVTKGWSKWLFFLFMLGLLLPFQLALIPLYTTIRDLGLLGNPVSLVLYYAGLQVPFSVFLYTGFIRAVPLDYEEAAAIDGAGPMRSFFSVIFPLVRPITGTVIILNVLHVWNDFLTPLLYLSGSNQQTVPVALFSFVSQYVSQWNLVFAGLVITIAPILIAYFAMQKTIIKGFASGLKG</sequence>
<reference evidence="9 10" key="1">
    <citation type="submission" date="2019-03" db="EMBL/GenBank/DDBJ databases">
        <title>Whole genome sequence of Arthrobacter sp JH1-1.</title>
        <authorList>
            <person name="Trinh H.N."/>
        </authorList>
    </citation>
    <scope>NUCLEOTIDE SEQUENCE [LARGE SCALE GENOMIC DNA]</scope>
    <source>
        <strain evidence="9 10">JH1-1</strain>
    </source>
</reference>
<dbReference type="GO" id="GO:0055085">
    <property type="term" value="P:transmembrane transport"/>
    <property type="evidence" value="ECO:0007669"/>
    <property type="project" value="InterPro"/>
</dbReference>
<evidence type="ECO:0000256" key="2">
    <source>
        <dbReference type="ARBA" id="ARBA00022448"/>
    </source>
</evidence>
<evidence type="ECO:0000256" key="3">
    <source>
        <dbReference type="ARBA" id="ARBA00022475"/>
    </source>
</evidence>